<dbReference type="InterPro" id="IPR021233">
    <property type="entry name" value="DUF2783"/>
</dbReference>
<accession>A0A918XQF9</accession>
<evidence type="ECO:0000313" key="1">
    <source>
        <dbReference type="EMBL" id="GHD47174.1"/>
    </source>
</evidence>
<proteinExistence type="predicted"/>
<sequence length="64" mass="7028">MTTLKTDLNLTDADGFYERLIEAHRGLDGPASRRLNAKLVLLLANHVGDAAVLDEALRIARGER</sequence>
<comment type="caution">
    <text evidence="1">The sequence shown here is derived from an EMBL/GenBank/DDBJ whole genome shotgun (WGS) entry which is preliminary data.</text>
</comment>
<evidence type="ECO:0008006" key="3">
    <source>
        <dbReference type="Google" id="ProtNLM"/>
    </source>
</evidence>
<dbReference type="Proteomes" id="UP000630353">
    <property type="component" value="Unassembled WGS sequence"/>
</dbReference>
<evidence type="ECO:0000313" key="2">
    <source>
        <dbReference type="Proteomes" id="UP000630353"/>
    </source>
</evidence>
<protein>
    <recommendedName>
        <fullName evidence="3">DUF2783 domain-containing protein</fullName>
    </recommendedName>
</protein>
<gene>
    <name evidence="1" type="ORF">GCM10017083_17210</name>
</gene>
<dbReference type="Pfam" id="PF10932">
    <property type="entry name" value="DUF2783"/>
    <property type="match status" value="1"/>
</dbReference>
<keyword evidence="2" id="KW-1185">Reference proteome</keyword>
<dbReference type="AlphaFoldDB" id="A0A918XQF9"/>
<dbReference type="EMBL" id="BMZS01000003">
    <property type="protein sequence ID" value="GHD47174.1"/>
    <property type="molecule type" value="Genomic_DNA"/>
</dbReference>
<name>A0A918XQF9_9PROT</name>
<organism evidence="1 2">
    <name type="scientific">Thalassobaculum fulvum</name>
    <dbReference type="NCBI Taxonomy" id="1633335"/>
    <lineage>
        <taxon>Bacteria</taxon>
        <taxon>Pseudomonadati</taxon>
        <taxon>Pseudomonadota</taxon>
        <taxon>Alphaproteobacteria</taxon>
        <taxon>Rhodospirillales</taxon>
        <taxon>Thalassobaculaceae</taxon>
        <taxon>Thalassobaculum</taxon>
    </lineage>
</organism>
<reference evidence="1" key="2">
    <citation type="submission" date="2020-09" db="EMBL/GenBank/DDBJ databases">
        <authorList>
            <person name="Sun Q."/>
            <person name="Kim S."/>
        </authorList>
    </citation>
    <scope>NUCLEOTIDE SEQUENCE</scope>
    <source>
        <strain evidence="1">KCTC 42651</strain>
    </source>
</reference>
<dbReference type="RefSeq" id="WP_189988526.1">
    <property type="nucleotide sequence ID" value="NZ_BMZS01000003.1"/>
</dbReference>
<reference evidence="1" key="1">
    <citation type="journal article" date="2014" name="Int. J. Syst. Evol. Microbiol.">
        <title>Complete genome sequence of Corynebacterium casei LMG S-19264T (=DSM 44701T), isolated from a smear-ripened cheese.</title>
        <authorList>
            <consortium name="US DOE Joint Genome Institute (JGI-PGF)"/>
            <person name="Walter F."/>
            <person name="Albersmeier A."/>
            <person name="Kalinowski J."/>
            <person name="Ruckert C."/>
        </authorList>
    </citation>
    <scope>NUCLEOTIDE SEQUENCE</scope>
    <source>
        <strain evidence="1">KCTC 42651</strain>
    </source>
</reference>